<organism evidence="1 2">
    <name type="scientific">Nocardia vermiculata</name>
    <dbReference type="NCBI Taxonomy" id="257274"/>
    <lineage>
        <taxon>Bacteria</taxon>
        <taxon>Bacillati</taxon>
        <taxon>Actinomycetota</taxon>
        <taxon>Actinomycetes</taxon>
        <taxon>Mycobacteriales</taxon>
        <taxon>Nocardiaceae</taxon>
        <taxon>Nocardia</taxon>
    </lineage>
</organism>
<protein>
    <submittedName>
        <fullName evidence="1">Uncharacterized protein</fullName>
    </submittedName>
</protein>
<sequence length="99" mass="10195">MVDMDDTDDVVGASSFFARALTSNTGHISGAAGDFGLLHRPESELDDGQVAVCSKMVSWFLDAGATRDDHSAATAGAVRDAAVTIGNTDVDNGAHVRSV</sequence>
<evidence type="ECO:0000313" key="2">
    <source>
        <dbReference type="Proteomes" id="UP000565711"/>
    </source>
</evidence>
<dbReference type="AlphaFoldDB" id="A0A846Y8G3"/>
<name>A0A846Y8G3_9NOCA</name>
<keyword evidence="2" id="KW-1185">Reference proteome</keyword>
<dbReference type="RefSeq" id="WP_067870971.1">
    <property type="nucleotide sequence ID" value="NZ_JAAXOP010000023.1"/>
</dbReference>
<evidence type="ECO:0000313" key="1">
    <source>
        <dbReference type="EMBL" id="NKY54021.1"/>
    </source>
</evidence>
<proteinExistence type="predicted"/>
<comment type="caution">
    <text evidence="1">The sequence shown here is derived from an EMBL/GenBank/DDBJ whole genome shotgun (WGS) entry which is preliminary data.</text>
</comment>
<dbReference type="EMBL" id="JAAXOP010000023">
    <property type="protein sequence ID" value="NKY54021.1"/>
    <property type="molecule type" value="Genomic_DNA"/>
</dbReference>
<gene>
    <name evidence="1" type="ORF">HGA08_27895</name>
</gene>
<accession>A0A846Y8G3</accession>
<dbReference type="Proteomes" id="UP000565711">
    <property type="component" value="Unassembled WGS sequence"/>
</dbReference>
<reference evidence="1 2" key="1">
    <citation type="submission" date="2020-04" db="EMBL/GenBank/DDBJ databases">
        <title>MicrobeNet Type strains.</title>
        <authorList>
            <person name="Nicholson A.C."/>
        </authorList>
    </citation>
    <scope>NUCLEOTIDE SEQUENCE [LARGE SCALE GENOMIC DNA]</scope>
    <source>
        <strain evidence="1 2">JCM 12354</strain>
    </source>
</reference>